<dbReference type="AlphaFoldDB" id="A0A9Q3PPI0"/>
<organism evidence="16 17">
    <name type="scientific">Austropuccinia psidii MF-1</name>
    <dbReference type="NCBI Taxonomy" id="1389203"/>
    <lineage>
        <taxon>Eukaryota</taxon>
        <taxon>Fungi</taxon>
        <taxon>Dikarya</taxon>
        <taxon>Basidiomycota</taxon>
        <taxon>Pucciniomycotina</taxon>
        <taxon>Pucciniomycetes</taxon>
        <taxon>Pucciniales</taxon>
        <taxon>Sphaerophragmiaceae</taxon>
        <taxon>Austropuccinia</taxon>
    </lineage>
</organism>
<reference evidence="16" key="1">
    <citation type="submission" date="2021-03" db="EMBL/GenBank/DDBJ databases">
        <title>Draft genome sequence of rust myrtle Austropuccinia psidii MF-1, a brazilian biotype.</title>
        <authorList>
            <person name="Quecine M.C."/>
            <person name="Pachon D.M.R."/>
            <person name="Bonatelli M.L."/>
            <person name="Correr F.H."/>
            <person name="Franceschini L.M."/>
            <person name="Leite T.F."/>
            <person name="Margarido G.R.A."/>
            <person name="Almeida C.A."/>
            <person name="Ferrarezi J.A."/>
            <person name="Labate C.A."/>
        </authorList>
    </citation>
    <scope>NUCLEOTIDE SEQUENCE</scope>
    <source>
        <strain evidence="16">MF-1</strain>
    </source>
</reference>
<dbReference type="GO" id="GO:0005634">
    <property type="term" value="C:nucleus"/>
    <property type="evidence" value="ECO:0007669"/>
    <property type="project" value="UniProtKB-ARBA"/>
</dbReference>
<accession>A0A9Q3PPI0</accession>
<dbReference type="Proteomes" id="UP000765509">
    <property type="component" value="Unassembled WGS sequence"/>
</dbReference>
<dbReference type="GO" id="GO:0032196">
    <property type="term" value="P:transposition"/>
    <property type="evidence" value="ECO:0007669"/>
    <property type="project" value="UniProtKB-KW"/>
</dbReference>
<dbReference type="InterPro" id="IPR001584">
    <property type="entry name" value="Integrase_cat-core"/>
</dbReference>
<dbReference type="PROSITE" id="PS50994">
    <property type="entry name" value="INTEGRASE"/>
    <property type="match status" value="1"/>
</dbReference>
<proteinExistence type="predicted"/>
<gene>
    <name evidence="16" type="ORF">O181_108355</name>
</gene>
<dbReference type="GO" id="GO:0006310">
    <property type="term" value="P:DNA recombination"/>
    <property type="evidence" value="ECO:0007669"/>
    <property type="project" value="UniProtKB-KW"/>
</dbReference>
<evidence type="ECO:0000256" key="13">
    <source>
        <dbReference type="ARBA" id="ARBA00048173"/>
    </source>
</evidence>
<evidence type="ECO:0000256" key="8">
    <source>
        <dbReference type="ARBA" id="ARBA00022884"/>
    </source>
</evidence>
<comment type="catalytic activity">
    <reaction evidence="14">
        <text>DNA(n) + a 2'-deoxyribonucleoside 5'-triphosphate = DNA(n+1) + diphosphate</text>
        <dbReference type="Rhea" id="RHEA:22508"/>
        <dbReference type="Rhea" id="RHEA-COMP:17339"/>
        <dbReference type="Rhea" id="RHEA-COMP:17340"/>
        <dbReference type="ChEBI" id="CHEBI:33019"/>
        <dbReference type="ChEBI" id="CHEBI:61560"/>
        <dbReference type="ChEBI" id="CHEBI:173112"/>
        <dbReference type="EC" id="2.7.7.7"/>
    </reaction>
</comment>
<dbReference type="EMBL" id="AVOT02083006">
    <property type="protein sequence ID" value="MBW0568640.1"/>
    <property type="molecule type" value="Genomic_DNA"/>
</dbReference>
<keyword evidence="9" id="KW-0229">DNA integration</keyword>
<evidence type="ECO:0000256" key="10">
    <source>
        <dbReference type="ARBA" id="ARBA00022918"/>
    </source>
</evidence>
<evidence type="ECO:0000256" key="1">
    <source>
        <dbReference type="ARBA" id="ARBA00022578"/>
    </source>
</evidence>
<keyword evidence="3" id="KW-0540">Nuclease</keyword>
<evidence type="ECO:0000259" key="15">
    <source>
        <dbReference type="PROSITE" id="PS50994"/>
    </source>
</evidence>
<dbReference type="GO" id="GO:0003887">
    <property type="term" value="F:DNA-directed DNA polymerase activity"/>
    <property type="evidence" value="ECO:0007669"/>
    <property type="project" value="UniProtKB-KW"/>
</dbReference>
<dbReference type="GO" id="GO:0046872">
    <property type="term" value="F:metal ion binding"/>
    <property type="evidence" value="ECO:0007669"/>
    <property type="project" value="UniProtKB-KW"/>
</dbReference>
<keyword evidence="11" id="KW-0239">DNA-directed DNA polymerase</keyword>
<keyword evidence="2" id="KW-0548">Nucleotidyltransferase</keyword>
<evidence type="ECO:0000256" key="3">
    <source>
        <dbReference type="ARBA" id="ARBA00022722"/>
    </source>
</evidence>
<feature type="domain" description="Integrase catalytic" evidence="15">
    <location>
        <begin position="62"/>
        <end position="149"/>
    </location>
</feature>
<comment type="caution">
    <text evidence="16">The sequence shown here is derived from an EMBL/GenBank/DDBJ whole genome shotgun (WGS) entry which is preliminary data.</text>
</comment>
<keyword evidence="7" id="KW-0460">Magnesium</keyword>
<dbReference type="GO" id="GO:0016787">
    <property type="term" value="F:hydrolase activity"/>
    <property type="evidence" value="ECO:0007669"/>
    <property type="project" value="UniProtKB-KW"/>
</dbReference>
<keyword evidence="11" id="KW-0808">Transferase</keyword>
<evidence type="ECO:0000256" key="14">
    <source>
        <dbReference type="ARBA" id="ARBA00049244"/>
    </source>
</evidence>
<dbReference type="InterPro" id="IPR036397">
    <property type="entry name" value="RNaseH_sf"/>
</dbReference>
<evidence type="ECO:0000313" key="17">
    <source>
        <dbReference type="Proteomes" id="UP000765509"/>
    </source>
</evidence>
<dbReference type="InterPro" id="IPR039537">
    <property type="entry name" value="Retrotran_Ty1/copia-like"/>
</dbReference>
<dbReference type="Pfam" id="PF25597">
    <property type="entry name" value="SH3_retrovirus"/>
    <property type="match status" value="1"/>
</dbReference>
<dbReference type="OrthoDB" id="3243429at2759"/>
<sequence length="265" mass="30052">MIVTFSQPSSLLTLIPNSPWHLCLGHPGIHILKSLVLKTDDSDPCDICVKGKMTHLPFKSHFSGTKMPLDSNQHGFVHSVAPPYTPEHNGIAERASCKILDKARCLLLTSNLPNQYWAEAINTATYLTNVIPTPSKRNLSPYQLWSNNSPRINKIRIFGCKAIFLIPKQKRLWKLGPLGEEGILLGINNDSSYRILKISDEKVYCSRHVTFFEKEFPLSKESKDSDLPLLIPSWNNHEEEFFDCQEGPEDLTCGSSSIRRRRRPI</sequence>
<keyword evidence="1" id="KW-0815">Transposition</keyword>
<comment type="catalytic activity">
    <reaction evidence="13">
        <text>DNA(n) + a 2'-deoxyribonucleoside 5'-triphosphate = DNA(n+1) + diphosphate</text>
        <dbReference type="Rhea" id="RHEA:22508"/>
        <dbReference type="Rhea" id="RHEA-COMP:17339"/>
        <dbReference type="Rhea" id="RHEA-COMP:17340"/>
        <dbReference type="ChEBI" id="CHEBI:33019"/>
        <dbReference type="ChEBI" id="CHEBI:61560"/>
        <dbReference type="ChEBI" id="CHEBI:173112"/>
        <dbReference type="EC" id="2.7.7.49"/>
    </reaction>
</comment>
<keyword evidence="6" id="KW-0378">Hydrolase</keyword>
<dbReference type="InterPro" id="IPR057670">
    <property type="entry name" value="SH3_retrovirus"/>
</dbReference>
<dbReference type="GO" id="GO:0015074">
    <property type="term" value="P:DNA integration"/>
    <property type="evidence" value="ECO:0007669"/>
    <property type="project" value="UniProtKB-KW"/>
</dbReference>
<dbReference type="SUPFAM" id="SSF53098">
    <property type="entry name" value="Ribonuclease H-like"/>
    <property type="match status" value="1"/>
</dbReference>
<evidence type="ECO:0000256" key="5">
    <source>
        <dbReference type="ARBA" id="ARBA00022759"/>
    </source>
</evidence>
<keyword evidence="17" id="KW-1185">Reference proteome</keyword>
<keyword evidence="10" id="KW-0695">RNA-directed DNA polymerase</keyword>
<protein>
    <recommendedName>
        <fullName evidence="15">Integrase catalytic domain-containing protein</fullName>
    </recommendedName>
</protein>
<evidence type="ECO:0000256" key="9">
    <source>
        <dbReference type="ARBA" id="ARBA00022908"/>
    </source>
</evidence>
<keyword evidence="4" id="KW-0479">Metal-binding</keyword>
<keyword evidence="12" id="KW-0233">DNA recombination</keyword>
<evidence type="ECO:0000313" key="16">
    <source>
        <dbReference type="EMBL" id="MBW0568640.1"/>
    </source>
</evidence>
<evidence type="ECO:0000256" key="12">
    <source>
        <dbReference type="ARBA" id="ARBA00023172"/>
    </source>
</evidence>
<evidence type="ECO:0000256" key="11">
    <source>
        <dbReference type="ARBA" id="ARBA00022932"/>
    </source>
</evidence>
<dbReference type="GO" id="GO:0004519">
    <property type="term" value="F:endonuclease activity"/>
    <property type="evidence" value="ECO:0007669"/>
    <property type="project" value="UniProtKB-KW"/>
</dbReference>
<evidence type="ECO:0000256" key="2">
    <source>
        <dbReference type="ARBA" id="ARBA00022695"/>
    </source>
</evidence>
<evidence type="ECO:0000256" key="7">
    <source>
        <dbReference type="ARBA" id="ARBA00022842"/>
    </source>
</evidence>
<evidence type="ECO:0000256" key="4">
    <source>
        <dbReference type="ARBA" id="ARBA00022723"/>
    </source>
</evidence>
<dbReference type="Gene3D" id="3.30.420.10">
    <property type="entry name" value="Ribonuclease H-like superfamily/Ribonuclease H"/>
    <property type="match status" value="1"/>
</dbReference>
<dbReference type="GO" id="GO:0003723">
    <property type="term" value="F:RNA binding"/>
    <property type="evidence" value="ECO:0007669"/>
    <property type="project" value="UniProtKB-KW"/>
</dbReference>
<dbReference type="InterPro" id="IPR012337">
    <property type="entry name" value="RNaseH-like_sf"/>
</dbReference>
<keyword evidence="5" id="KW-0255">Endonuclease</keyword>
<keyword evidence="8" id="KW-0694">RNA-binding</keyword>
<dbReference type="PANTHER" id="PTHR42648:SF11">
    <property type="entry name" value="TRANSPOSON TY4-P GAG-POL POLYPROTEIN"/>
    <property type="match status" value="1"/>
</dbReference>
<dbReference type="PANTHER" id="PTHR42648">
    <property type="entry name" value="TRANSPOSASE, PUTATIVE-RELATED"/>
    <property type="match status" value="1"/>
</dbReference>
<evidence type="ECO:0000256" key="6">
    <source>
        <dbReference type="ARBA" id="ARBA00022801"/>
    </source>
</evidence>
<dbReference type="GO" id="GO:0003964">
    <property type="term" value="F:RNA-directed DNA polymerase activity"/>
    <property type="evidence" value="ECO:0007669"/>
    <property type="project" value="UniProtKB-KW"/>
</dbReference>
<name>A0A9Q3PPI0_9BASI</name>